<dbReference type="InParanoid" id="A0A2J7QIF5"/>
<dbReference type="Pfam" id="PF00665">
    <property type="entry name" value="rve"/>
    <property type="match status" value="1"/>
</dbReference>
<dbReference type="Proteomes" id="UP000235965">
    <property type="component" value="Unassembled WGS sequence"/>
</dbReference>
<organism evidence="2 3">
    <name type="scientific">Cryptotermes secundus</name>
    <dbReference type="NCBI Taxonomy" id="105785"/>
    <lineage>
        <taxon>Eukaryota</taxon>
        <taxon>Metazoa</taxon>
        <taxon>Ecdysozoa</taxon>
        <taxon>Arthropoda</taxon>
        <taxon>Hexapoda</taxon>
        <taxon>Insecta</taxon>
        <taxon>Pterygota</taxon>
        <taxon>Neoptera</taxon>
        <taxon>Polyneoptera</taxon>
        <taxon>Dictyoptera</taxon>
        <taxon>Blattodea</taxon>
        <taxon>Blattoidea</taxon>
        <taxon>Termitoidae</taxon>
        <taxon>Kalotermitidae</taxon>
        <taxon>Cryptotermitinae</taxon>
        <taxon>Cryptotermes</taxon>
    </lineage>
</organism>
<dbReference type="PANTHER" id="PTHR37984:SF5">
    <property type="entry name" value="PROTEIN NYNRIN-LIKE"/>
    <property type="match status" value="1"/>
</dbReference>
<dbReference type="SUPFAM" id="SSF53098">
    <property type="entry name" value="Ribonuclease H-like"/>
    <property type="match status" value="1"/>
</dbReference>
<evidence type="ECO:0000313" key="3">
    <source>
        <dbReference type="Proteomes" id="UP000235965"/>
    </source>
</evidence>
<evidence type="ECO:0000313" key="2">
    <source>
        <dbReference type="EMBL" id="PNF28365.1"/>
    </source>
</evidence>
<keyword evidence="3" id="KW-1185">Reference proteome</keyword>
<gene>
    <name evidence="2" type="ORF">B7P43_G17307</name>
</gene>
<dbReference type="PANTHER" id="PTHR37984">
    <property type="entry name" value="PROTEIN CBG26694"/>
    <property type="match status" value="1"/>
</dbReference>
<feature type="domain" description="Integrase catalytic" evidence="1">
    <location>
        <begin position="45"/>
        <end position="203"/>
    </location>
</feature>
<comment type="caution">
    <text evidence="2">The sequence shown here is derived from an EMBL/GenBank/DDBJ whole genome shotgun (WGS) entry which is preliminary data.</text>
</comment>
<dbReference type="InterPro" id="IPR012337">
    <property type="entry name" value="RNaseH-like_sf"/>
</dbReference>
<dbReference type="InterPro" id="IPR001584">
    <property type="entry name" value="Integrase_cat-core"/>
</dbReference>
<sequence>MDQISHSFCLKNLGRKVRRVVAHCDICQRVKHPNRAYEIESRSHLPTKPGELVTLDLYGPLPIGRGGCKYLLVCLEVFTRHVALYPLKTATTRSCLNKLTTQYFPKVIKPEAILSDHGSQFTSPSWKKALNELGIQTRFSPIRHPESNPTERVMRELGKYFRIYCHIAHKKWPELVQLIENWLNSSACSSTGYAPLELLKGGIKPDVFRKILRKKSDQLPTEEPLTEKLMKAYATAKLKAEKRKNKRKSRRTEWLPKDGDLVLVRSQPTSDAAQGITGKFQRPFDGPYIIKKTNSASRYELTDETGRQKGLFHLKHLKPYLKSLDSELFDSDRG</sequence>
<proteinExistence type="predicted"/>
<dbReference type="GO" id="GO:0003676">
    <property type="term" value="F:nucleic acid binding"/>
    <property type="evidence" value="ECO:0007669"/>
    <property type="project" value="InterPro"/>
</dbReference>
<dbReference type="Gene3D" id="3.30.420.10">
    <property type="entry name" value="Ribonuclease H-like superfamily/Ribonuclease H"/>
    <property type="match status" value="1"/>
</dbReference>
<dbReference type="AlphaFoldDB" id="A0A2J7QIF5"/>
<dbReference type="GO" id="GO:0015074">
    <property type="term" value="P:DNA integration"/>
    <property type="evidence" value="ECO:0007669"/>
    <property type="project" value="InterPro"/>
</dbReference>
<reference evidence="2 3" key="1">
    <citation type="submission" date="2017-12" db="EMBL/GenBank/DDBJ databases">
        <title>Hemimetabolous genomes reveal molecular basis of termite eusociality.</title>
        <authorList>
            <person name="Harrison M.C."/>
            <person name="Jongepier E."/>
            <person name="Robertson H.M."/>
            <person name="Arning N."/>
            <person name="Bitard-Feildel T."/>
            <person name="Chao H."/>
            <person name="Childers C.P."/>
            <person name="Dinh H."/>
            <person name="Doddapaneni H."/>
            <person name="Dugan S."/>
            <person name="Gowin J."/>
            <person name="Greiner C."/>
            <person name="Han Y."/>
            <person name="Hu H."/>
            <person name="Hughes D.S.T."/>
            <person name="Huylmans A.-K."/>
            <person name="Kemena C."/>
            <person name="Kremer L.P.M."/>
            <person name="Lee S.L."/>
            <person name="Lopez-Ezquerra A."/>
            <person name="Mallet L."/>
            <person name="Monroy-Kuhn J.M."/>
            <person name="Moser A."/>
            <person name="Murali S.C."/>
            <person name="Muzny D.M."/>
            <person name="Otani S."/>
            <person name="Piulachs M.-D."/>
            <person name="Poelchau M."/>
            <person name="Qu J."/>
            <person name="Schaub F."/>
            <person name="Wada-Katsumata A."/>
            <person name="Worley K.C."/>
            <person name="Xie Q."/>
            <person name="Ylla G."/>
            <person name="Poulsen M."/>
            <person name="Gibbs R.A."/>
            <person name="Schal C."/>
            <person name="Richards S."/>
            <person name="Belles X."/>
            <person name="Korb J."/>
            <person name="Bornberg-Bauer E."/>
        </authorList>
    </citation>
    <scope>NUCLEOTIDE SEQUENCE [LARGE SCALE GENOMIC DNA]</scope>
    <source>
        <tissue evidence="2">Whole body</tissue>
    </source>
</reference>
<dbReference type="STRING" id="105785.A0A2J7QIF5"/>
<protein>
    <recommendedName>
        <fullName evidence="1">Integrase catalytic domain-containing protein</fullName>
    </recommendedName>
</protein>
<dbReference type="InterPro" id="IPR050951">
    <property type="entry name" value="Retrovirus_Pol_polyprotein"/>
</dbReference>
<accession>A0A2J7QIF5</accession>
<dbReference type="EMBL" id="NEVH01013600">
    <property type="protein sequence ID" value="PNF28365.1"/>
    <property type="molecule type" value="Genomic_DNA"/>
</dbReference>
<name>A0A2J7QIF5_9NEOP</name>
<evidence type="ECO:0000259" key="1">
    <source>
        <dbReference type="PROSITE" id="PS50994"/>
    </source>
</evidence>
<dbReference type="PROSITE" id="PS50994">
    <property type="entry name" value="INTEGRASE"/>
    <property type="match status" value="1"/>
</dbReference>
<dbReference type="InterPro" id="IPR036397">
    <property type="entry name" value="RNaseH_sf"/>
</dbReference>
<dbReference type="OrthoDB" id="6764494at2759"/>